<dbReference type="HOGENOM" id="CLU_1030045_0_0_11"/>
<dbReference type="KEGG" id="mne:D174_08805"/>
<dbReference type="eggNOG" id="ENOG502ZA8Z">
    <property type="taxonomic scope" value="Bacteria"/>
</dbReference>
<gene>
    <name evidence="1" type="ORF">D174_08805</name>
</gene>
<keyword evidence="2" id="KW-1185">Reference proteome</keyword>
<dbReference type="EMBL" id="CP006936">
    <property type="protein sequence ID" value="AHC24682.1"/>
    <property type="molecule type" value="Genomic_DNA"/>
</dbReference>
<dbReference type="AlphaFoldDB" id="V5X9K6"/>
<dbReference type="Proteomes" id="UP000018763">
    <property type="component" value="Chromosome"/>
</dbReference>
<name>V5X9K6_MYCNE</name>
<evidence type="ECO:0000313" key="2">
    <source>
        <dbReference type="Proteomes" id="UP000018763"/>
    </source>
</evidence>
<sequence>MSAKTPTPAGPSGRTSVLLIDDGAYSTSVIRQGASIPWTDTTLTAGHFGQVTALLNPDALWIDIDSVLTAHTDSRPDLVAAMGAKTRVGYPLRTLLTDSDVLESAREVLATAAKTTRRQLLLHLPSPARWLAGAHAIAGNPLGEIDPDRADNASMYVAEWLGQLGSLPVSLVLLDSRGSALPEALADYTAVTNVTAHFGWPTAMWGEHEISTPPGDPSIGMIERTFWTDHDADVPVAGTDMVVTSIPATASPERVLEQLAKLR</sequence>
<organism evidence="1 2">
    <name type="scientific">Mycolicibacterium neoaurum VKM Ac-1815D</name>
    <dbReference type="NCBI Taxonomy" id="700508"/>
    <lineage>
        <taxon>Bacteria</taxon>
        <taxon>Bacillati</taxon>
        <taxon>Actinomycetota</taxon>
        <taxon>Actinomycetes</taxon>
        <taxon>Mycobacteriales</taxon>
        <taxon>Mycobacteriaceae</taxon>
        <taxon>Mycolicibacterium</taxon>
    </lineage>
</organism>
<protein>
    <submittedName>
        <fullName evidence="1">Uncharacterized protein</fullName>
    </submittedName>
</protein>
<evidence type="ECO:0000313" key="1">
    <source>
        <dbReference type="EMBL" id="AHC24682.1"/>
    </source>
</evidence>
<accession>V5X9K6</accession>
<reference evidence="1 2" key="1">
    <citation type="journal article" date="2014" name="Genome Announc.">
        <title>Complete Genome Sequence of Sterol-Transforming Mycobacterium neoaurum Strain VKM Ac-1815D.</title>
        <authorList>
            <person name="Shtratnikova V.Y."/>
            <person name="Bragin E.Y."/>
            <person name="Dovbnya D.V."/>
            <person name="Pekov Y.A."/>
            <person name="Schelkunov M.I."/>
            <person name="Strizhov N."/>
            <person name="Ivashina T.V."/>
            <person name="Ashapkin V.V."/>
            <person name="Donova M.V."/>
        </authorList>
    </citation>
    <scope>NUCLEOTIDE SEQUENCE [LARGE SCALE GENOMIC DNA]</scope>
    <source>
        <strain evidence="1 2">VKM Ac-1815D</strain>
    </source>
</reference>
<proteinExistence type="predicted"/>
<dbReference type="GeneID" id="43449595"/>
<dbReference type="RefSeq" id="WP_023985458.1">
    <property type="nucleotide sequence ID" value="NC_023036.2"/>
</dbReference>